<organism evidence="1 2">
    <name type="scientific">Lentinula aff. lateritia</name>
    <dbReference type="NCBI Taxonomy" id="2804960"/>
    <lineage>
        <taxon>Eukaryota</taxon>
        <taxon>Fungi</taxon>
        <taxon>Dikarya</taxon>
        <taxon>Basidiomycota</taxon>
        <taxon>Agaricomycotina</taxon>
        <taxon>Agaricomycetes</taxon>
        <taxon>Agaricomycetidae</taxon>
        <taxon>Agaricales</taxon>
        <taxon>Marasmiineae</taxon>
        <taxon>Omphalotaceae</taxon>
        <taxon>Lentinula</taxon>
    </lineage>
</organism>
<evidence type="ECO:0000313" key="1">
    <source>
        <dbReference type="EMBL" id="KAJ3807162.1"/>
    </source>
</evidence>
<dbReference type="Proteomes" id="UP001163835">
    <property type="component" value="Unassembled WGS sequence"/>
</dbReference>
<accession>A0ACC1TR22</accession>
<reference evidence="1" key="1">
    <citation type="submission" date="2022-09" db="EMBL/GenBank/DDBJ databases">
        <title>A Global Phylogenomic Analysis of the Shiitake Genus Lentinula.</title>
        <authorList>
            <consortium name="DOE Joint Genome Institute"/>
            <person name="Sierra-Patev S."/>
            <person name="Min B."/>
            <person name="Naranjo-Ortiz M."/>
            <person name="Looney B."/>
            <person name="Konkel Z."/>
            <person name="Slot J.C."/>
            <person name="Sakamoto Y."/>
            <person name="Steenwyk J.L."/>
            <person name="Rokas A."/>
            <person name="Carro J."/>
            <person name="Camarero S."/>
            <person name="Ferreira P."/>
            <person name="Molpeceres G."/>
            <person name="Ruiz-Duenas F.J."/>
            <person name="Serrano A."/>
            <person name="Henrissat B."/>
            <person name="Drula E."/>
            <person name="Hughes K.W."/>
            <person name="Mata J.L."/>
            <person name="Ishikawa N.K."/>
            <person name="Vargas-Isla R."/>
            <person name="Ushijima S."/>
            <person name="Smith C.A."/>
            <person name="Ahrendt S."/>
            <person name="Andreopoulos W."/>
            <person name="He G."/>
            <person name="Labutti K."/>
            <person name="Lipzen A."/>
            <person name="Ng V."/>
            <person name="Riley R."/>
            <person name="Sandor L."/>
            <person name="Barry K."/>
            <person name="Martinez A.T."/>
            <person name="Xiao Y."/>
            <person name="Gibbons J.G."/>
            <person name="Terashima K."/>
            <person name="Grigoriev I.V."/>
            <person name="Hibbett D.S."/>
        </authorList>
    </citation>
    <scope>NUCLEOTIDE SEQUENCE</scope>
    <source>
        <strain evidence="1">TMI1499</strain>
    </source>
</reference>
<protein>
    <submittedName>
        <fullName evidence="1">Uncharacterized protein</fullName>
    </submittedName>
</protein>
<gene>
    <name evidence="1" type="ORF">F5876DRAFT_79986</name>
</gene>
<name>A0ACC1TR22_9AGAR</name>
<sequence>MFEFPLQHVLLTSLEQDALFLAIEQVEIQAQDFNVNVAVQPSPQGHFRIPFHQKAPPHPPITSNKHPATETPQIWLPNTIALDLNTSIITAAATSSTSKSSCGSPSVSSSSDIEYGLTDEKEEAEEEEGEEAEQQTQDPEL</sequence>
<dbReference type="EMBL" id="MU795335">
    <property type="protein sequence ID" value="KAJ3807162.1"/>
    <property type="molecule type" value="Genomic_DNA"/>
</dbReference>
<keyword evidence="2" id="KW-1185">Reference proteome</keyword>
<proteinExistence type="predicted"/>
<comment type="caution">
    <text evidence="1">The sequence shown here is derived from an EMBL/GenBank/DDBJ whole genome shotgun (WGS) entry which is preliminary data.</text>
</comment>
<evidence type="ECO:0000313" key="2">
    <source>
        <dbReference type="Proteomes" id="UP001163835"/>
    </source>
</evidence>